<gene>
    <name evidence="2" type="ORF">THASP1DRAFT_23498</name>
</gene>
<dbReference type="EMBL" id="KZ992594">
    <property type="protein sequence ID" value="RKP08522.1"/>
    <property type="molecule type" value="Genomic_DNA"/>
</dbReference>
<keyword evidence="3" id="KW-1185">Reference proteome</keyword>
<dbReference type="AlphaFoldDB" id="A0A4P9XRF6"/>
<reference evidence="3" key="1">
    <citation type="journal article" date="2018" name="Nat. Microbiol.">
        <title>Leveraging single-cell genomics to expand the fungal tree of life.</title>
        <authorList>
            <person name="Ahrendt S.R."/>
            <person name="Quandt C.A."/>
            <person name="Ciobanu D."/>
            <person name="Clum A."/>
            <person name="Salamov A."/>
            <person name="Andreopoulos B."/>
            <person name="Cheng J.F."/>
            <person name="Woyke T."/>
            <person name="Pelin A."/>
            <person name="Henrissat B."/>
            <person name="Reynolds N.K."/>
            <person name="Benny G.L."/>
            <person name="Smith M.E."/>
            <person name="James T.Y."/>
            <person name="Grigoriev I.V."/>
        </authorList>
    </citation>
    <scope>NUCLEOTIDE SEQUENCE [LARGE SCALE GENOMIC DNA]</scope>
    <source>
        <strain evidence="3">RSA 1356</strain>
    </source>
</reference>
<evidence type="ECO:0000313" key="3">
    <source>
        <dbReference type="Proteomes" id="UP000271241"/>
    </source>
</evidence>
<feature type="chain" id="PRO_5020300614" description="FAS1 domain-containing protein" evidence="1">
    <location>
        <begin position="38"/>
        <end position="504"/>
    </location>
</feature>
<dbReference type="OrthoDB" id="10462159at2759"/>
<keyword evidence="1" id="KW-0732">Signal</keyword>
<accession>A0A4P9XRF6</accession>
<protein>
    <recommendedName>
        <fullName evidence="4">FAS1 domain-containing protein</fullName>
    </recommendedName>
</protein>
<proteinExistence type="predicted"/>
<feature type="signal peptide" evidence="1">
    <location>
        <begin position="1"/>
        <end position="37"/>
    </location>
</feature>
<dbReference type="Proteomes" id="UP000271241">
    <property type="component" value="Unassembled WGS sequence"/>
</dbReference>
<evidence type="ECO:0000313" key="2">
    <source>
        <dbReference type="EMBL" id="RKP08522.1"/>
    </source>
</evidence>
<evidence type="ECO:0000256" key="1">
    <source>
        <dbReference type="SAM" id="SignalP"/>
    </source>
</evidence>
<organism evidence="2 3">
    <name type="scientific">Thamnocephalis sphaerospora</name>
    <dbReference type="NCBI Taxonomy" id="78915"/>
    <lineage>
        <taxon>Eukaryota</taxon>
        <taxon>Fungi</taxon>
        <taxon>Fungi incertae sedis</taxon>
        <taxon>Zoopagomycota</taxon>
        <taxon>Zoopagomycotina</taxon>
        <taxon>Zoopagomycetes</taxon>
        <taxon>Zoopagales</taxon>
        <taxon>Sigmoideomycetaceae</taxon>
        <taxon>Thamnocephalis</taxon>
    </lineage>
</organism>
<name>A0A4P9XRF6_9FUNG</name>
<evidence type="ECO:0008006" key="4">
    <source>
        <dbReference type="Google" id="ProtNLM"/>
    </source>
</evidence>
<sequence>MLSLTDTARSRSRSGTLLTLALLPLLTVMSSGLMAQAQSPAPSSSLRYPVNMTAASPVTVVLPNATSKTEEASNDLARLGSQLLYTIGLYRLQNLSFTEREGDGWAAPRDPFSIESTVELVHAVQSTFLRTYASGLLNGSVTDCIMPGQTALFSTWHSSAAGAAIDARVGEMTVRVKCVDGLVLGANSIAVDMLTGLTDPVASNATSDDADGVARDPATGTLQLVPFFNGTTVNESTILHPNRTLRDRIQILNNNTVRLENGSIVNVLLNSSDGPGAGSLVDLLAPVLLPGAGSGPDDQPDILYANGTVVEDVELVTNNTVRLPNGDLIHVIPEDITTPNDTVTLPTNGTMLANGSLLLSNGTVLNDTKIIDDNTVRLPNGMFIDLLPNNTQPEAPALNETSSTHTALQGLLTNAANASKSAGGSLNRMLFLGTKYFGNGSVLLPNGSLVEADQLAGQPVSRDAKGSVLERAQTIPEHAELLSSSIYDSPAANTVDLPGAVVPS</sequence>